<reference evidence="2" key="2">
    <citation type="journal article" date="2015" name="Data Brief">
        <title>Shoot transcriptome of the giant reed, Arundo donax.</title>
        <authorList>
            <person name="Barrero R.A."/>
            <person name="Guerrero F.D."/>
            <person name="Moolhuijzen P."/>
            <person name="Goolsby J.A."/>
            <person name="Tidwell J."/>
            <person name="Bellgard S.E."/>
            <person name="Bellgard M.I."/>
        </authorList>
    </citation>
    <scope>NUCLEOTIDE SEQUENCE</scope>
    <source>
        <tissue evidence="2">Shoot tissue taken approximately 20 cm above the soil surface</tissue>
    </source>
</reference>
<dbReference type="EMBL" id="GBRH01248891">
    <property type="protein sequence ID" value="JAD49004.1"/>
    <property type="molecule type" value="Transcribed_RNA"/>
</dbReference>
<evidence type="ECO:0000313" key="2">
    <source>
        <dbReference type="EMBL" id="JAD49004.1"/>
    </source>
</evidence>
<name>A0A0A9ABG3_ARUDO</name>
<feature type="region of interest" description="Disordered" evidence="1">
    <location>
        <begin position="1"/>
        <end position="61"/>
    </location>
</feature>
<accession>A0A0A9ABG3</accession>
<feature type="compositionally biased region" description="Low complexity" evidence="1">
    <location>
        <begin position="1"/>
        <end position="23"/>
    </location>
</feature>
<reference evidence="2" key="1">
    <citation type="submission" date="2014-09" db="EMBL/GenBank/DDBJ databases">
        <authorList>
            <person name="Magalhaes I.L.F."/>
            <person name="Oliveira U."/>
            <person name="Santos F.R."/>
            <person name="Vidigal T.H.D.A."/>
            <person name="Brescovit A.D."/>
            <person name="Santos A.J."/>
        </authorList>
    </citation>
    <scope>NUCLEOTIDE SEQUENCE</scope>
    <source>
        <tissue evidence="2">Shoot tissue taken approximately 20 cm above the soil surface</tissue>
    </source>
</reference>
<dbReference type="AlphaFoldDB" id="A0A0A9ABG3"/>
<proteinExistence type="predicted"/>
<organism evidence="2">
    <name type="scientific">Arundo donax</name>
    <name type="common">Giant reed</name>
    <name type="synonym">Donax arundinaceus</name>
    <dbReference type="NCBI Taxonomy" id="35708"/>
    <lineage>
        <taxon>Eukaryota</taxon>
        <taxon>Viridiplantae</taxon>
        <taxon>Streptophyta</taxon>
        <taxon>Embryophyta</taxon>
        <taxon>Tracheophyta</taxon>
        <taxon>Spermatophyta</taxon>
        <taxon>Magnoliopsida</taxon>
        <taxon>Liliopsida</taxon>
        <taxon>Poales</taxon>
        <taxon>Poaceae</taxon>
        <taxon>PACMAD clade</taxon>
        <taxon>Arundinoideae</taxon>
        <taxon>Arundineae</taxon>
        <taxon>Arundo</taxon>
    </lineage>
</organism>
<evidence type="ECO:0000256" key="1">
    <source>
        <dbReference type="SAM" id="MobiDB-lite"/>
    </source>
</evidence>
<protein>
    <submittedName>
        <fullName evidence="2">Uncharacterized protein</fullName>
    </submittedName>
</protein>
<sequence>MAAAAAPQHHSSASATDSKGSSSRNHGLLKGEAMDSRANHCGTALADTQQREEARAPAAHDTLPRDLHYLLWQIHPSSPPRARMRGPLLGSR</sequence>